<proteinExistence type="predicted"/>
<dbReference type="AlphaFoldDB" id="A0A9E7HJV9"/>
<dbReference type="Proteomes" id="UP001055439">
    <property type="component" value="Chromosome 8"/>
</dbReference>
<reference evidence="1" key="1">
    <citation type="submission" date="2022-05" db="EMBL/GenBank/DDBJ databases">
        <title>The Musa troglodytarum L. genome provides insights into the mechanism of non-climacteric behaviour and enrichment of carotenoids.</title>
        <authorList>
            <person name="Wang J."/>
        </authorList>
    </citation>
    <scope>NUCLEOTIDE SEQUENCE</scope>
    <source>
        <tissue evidence="1">Leaf</tissue>
    </source>
</reference>
<protein>
    <submittedName>
        <fullName evidence="1">Uncharacterized protein</fullName>
    </submittedName>
</protein>
<sequence>MEGRKDTLVIGSKVDREKSIRCRGGPRPSQHFWVPPAVGLRRASCHLEGCGGPWMETGSPGQPPKFLRFYCSFCRFLLSVRCLLLPSAPGVVGGSALQSRAEVPTLEGCLSLLLRGNANPVE</sequence>
<organism evidence="1 2">
    <name type="scientific">Musa troglodytarum</name>
    <name type="common">fe'i banana</name>
    <dbReference type="NCBI Taxonomy" id="320322"/>
    <lineage>
        <taxon>Eukaryota</taxon>
        <taxon>Viridiplantae</taxon>
        <taxon>Streptophyta</taxon>
        <taxon>Embryophyta</taxon>
        <taxon>Tracheophyta</taxon>
        <taxon>Spermatophyta</taxon>
        <taxon>Magnoliopsida</taxon>
        <taxon>Liliopsida</taxon>
        <taxon>Zingiberales</taxon>
        <taxon>Musaceae</taxon>
        <taxon>Musa</taxon>
    </lineage>
</organism>
<evidence type="ECO:0000313" key="1">
    <source>
        <dbReference type="EMBL" id="URE30978.1"/>
    </source>
</evidence>
<keyword evidence="2" id="KW-1185">Reference proteome</keyword>
<name>A0A9E7HJV9_9LILI</name>
<dbReference type="EMBL" id="CP097510">
    <property type="protein sequence ID" value="URE30978.1"/>
    <property type="molecule type" value="Genomic_DNA"/>
</dbReference>
<gene>
    <name evidence="1" type="ORF">MUK42_16758</name>
</gene>
<accession>A0A9E7HJV9</accession>
<evidence type="ECO:0000313" key="2">
    <source>
        <dbReference type="Proteomes" id="UP001055439"/>
    </source>
</evidence>
<dbReference type="OrthoDB" id="777519at2759"/>